<reference evidence="3 4" key="2">
    <citation type="journal article" date="2017" name="Sci. Rep.">
        <title>A mobile pathogenicity chromosome in Fusarium oxysporum for infection of multiple cucurbit species.</title>
        <authorList>
            <person name="van Dam P."/>
            <person name="Fokkens L."/>
            <person name="Ayukawa Y."/>
            <person name="van der Gragt M."/>
            <person name="Ter Horst A."/>
            <person name="Brankovics B."/>
            <person name="Houterman P.M."/>
            <person name="Arie T."/>
            <person name="Rep M."/>
        </authorList>
    </citation>
    <scope>NUCLEOTIDE SEQUENCE [LARGE SCALE GENOMIC DNA]</scope>
    <source>
        <strain evidence="3 4">Forc016</strain>
    </source>
</reference>
<evidence type="ECO:0000313" key="3">
    <source>
        <dbReference type="EMBL" id="PCD21464.1"/>
    </source>
</evidence>
<proteinExistence type="predicted"/>
<organism evidence="3 4">
    <name type="scientific">Fusarium oxysporum f. sp. radicis-cucumerinum</name>
    <dbReference type="NCBI Taxonomy" id="327505"/>
    <lineage>
        <taxon>Eukaryota</taxon>
        <taxon>Fungi</taxon>
        <taxon>Dikarya</taxon>
        <taxon>Ascomycota</taxon>
        <taxon>Pezizomycotina</taxon>
        <taxon>Sordariomycetes</taxon>
        <taxon>Hypocreomycetidae</taxon>
        <taxon>Hypocreales</taxon>
        <taxon>Nectriaceae</taxon>
        <taxon>Fusarium</taxon>
        <taxon>Fusarium oxysporum species complex</taxon>
    </lineage>
</organism>
<dbReference type="InterPro" id="IPR001841">
    <property type="entry name" value="Znf_RING"/>
</dbReference>
<keyword evidence="1" id="KW-0862">Zinc</keyword>
<evidence type="ECO:0000256" key="1">
    <source>
        <dbReference type="PROSITE-ProRule" id="PRU00175"/>
    </source>
</evidence>
<dbReference type="InterPro" id="IPR013083">
    <property type="entry name" value="Znf_RING/FYVE/PHD"/>
</dbReference>
<keyword evidence="1" id="KW-0479">Metal-binding</keyword>
<sequence length="139" mass="15871">MARKDYSVTIDLTARLCTMCVIPLSDGPKFRYGGHLLCDYCAKEQVSMLTTALDKLYRDGRSHLEPIQALTRQYVWDSCFVCNDSDDLCFTKCGHAVCLTCQQNVHRCGYCRKDIGGRNEFEKYVPKVITILVLNDEEN</sequence>
<comment type="caution">
    <text evidence="3">The sequence shown here is derived from an EMBL/GenBank/DDBJ whole genome shotgun (WGS) entry which is preliminary data.</text>
</comment>
<protein>
    <recommendedName>
        <fullName evidence="2">RING-type domain-containing protein</fullName>
    </recommendedName>
</protein>
<dbReference type="SUPFAM" id="SSF57850">
    <property type="entry name" value="RING/U-box"/>
    <property type="match status" value="1"/>
</dbReference>
<accession>A0A2H3G2Z2</accession>
<evidence type="ECO:0000259" key="2">
    <source>
        <dbReference type="PROSITE" id="PS50089"/>
    </source>
</evidence>
<feature type="domain" description="RING-type" evidence="2">
    <location>
        <begin position="79"/>
        <end position="112"/>
    </location>
</feature>
<dbReference type="PROSITE" id="PS50089">
    <property type="entry name" value="ZF_RING_2"/>
    <property type="match status" value="1"/>
</dbReference>
<dbReference type="EMBL" id="MABQ02000013">
    <property type="protein sequence ID" value="PCD21464.1"/>
    <property type="molecule type" value="Genomic_DNA"/>
</dbReference>
<dbReference type="Proteomes" id="UP000219602">
    <property type="component" value="Unassembled WGS sequence"/>
</dbReference>
<evidence type="ECO:0000313" key="4">
    <source>
        <dbReference type="Proteomes" id="UP000219602"/>
    </source>
</evidence>
<dbReference type="Gene3D" id="3.30.40.10">
    <property type="entry name" value="Zinc/RING finger domain, C3HC4 (zinc finger)"/>
    <property type="match status" value="1"/>
</dbReference>
<dbReference type="GO" id="GO:0008270">
    <property type="term" value="F:zinc ion binding"/>
    <property type="evidence" value="ECO:0007669"/>
    <property type="project" value="UniProtKB-KW"/>
</dbReference>
<name>A0A2H3G2Z2_FUSOX</name>
<gene>
    <name evidence="3" type="ORF">AU210_016426</name>
</gene>
<dbReference type="AlphaFoldDB" id="A0A2H3G2Z2"/>
<reference evidence="3 4" key="1">
    <citation type="journal article" date="2016" name="Environ. Microbiol.">
        <title>Effector profiles distinguish formae speciales of Fusarium oxysporum.</title>
        <authorList>
            <person name="van Dam P."/>
            <person name="Fokkens L."/>
            <person name="Schmidt S.M."/>
            <person name="Linmans J.H."/>
            <person name="Kistler H.C."/>
            <person name="Ma L.J."/>
            <person name="Rep M."/>
        </authorList>
    </citation>
    <scope>NUCLEOTIDE SEQUENCE [LARGE SCALE GENOMIC DNA]</scope>
    <source>
        <strain evidence="3 4">Forc016</strain>
    </source>
</reference>
<keyword evidence="1" id="KW-0863">Zinc-finger</keyword>